<evidence type="ECO:0000313" key="5">
    <source>
        <dbReference type="EMBL" id="MSS50397.1"/>
    </source>
</evidence>
<dbReference type="GO" id="GO:0006310">
    <property type="term" value="P:DNA recombination"/>
    <property type="evidence" value="ECO:0007669"/>
    <property type="project" value="UniProtKB-KW"/>
</dbReference>
<dbReference type="GO" id="GO:0015074">
    <property type="term" value="P:DNA integration"/>
    <property type="evidence" value="ECO:0007669"/>
    <property type="project" value="InterPro"/>
</dbReference>
<evidence type="ECO:0000259" key="4">
    <source>
        <dbReference type="PROSITE" id="PS51898"/>
    </source>
</evidence>
<evidence type="ECO:0000256" key="3">
    <source>
        <dbReference type="ARBA" id="ARBA00023172"/>
    </source>
</evidence>
<evidence type="ECO:0000256" key="1">
    <source>
        <dbReference type="ARBA" id="ARBA00008857"/>
    </source>
</evidence>
<organism evidence="5 6">
    <name type="scientific">Phocaeicola vulgatus</name>
    <name type="common">Bacteroides vulgatus</name>
    <dbReference type="NCBI Taxonomy" id="821"/>
    <lineage>
        <taxon>Bacteria</taxon>
        <taxon>Pseudomonadati</taxon>
        <taxon>Bacteroidota</taxon>
        <taxon>Bacteroidia</taxon>
        <taxon>Bacteroidales</taxon>
        <taxon>Bacteroidaceae</taxon>
        <taxon>Phocaeicola</taxon>
    </lineage>
</organism>
<dbReference type="InterPro" id="IPR011010">
    <property type="entry name" value="DNA_brk_join_enz"/>
</dbReference>
<protein>
    <submittedName>
        <fullName evidence="5">Tyrosine-type recombinase/integrase</fullName>
    </submittedName>
</protein>
<dbReference type="Proteomes" id="UP000460950">
    <property type="component" value="Unassembled WGS sequence"/>
</dbReference>
<dbReference type="SUPFAM" id="SSF56349">
    <property type="entry name" value="DNA breaking-rejoining enzymes"/>
    <property type="match status" value="1"/>
</dbReference>
<dbReference type="Pfam" id="PF00589">
    <property type="entry name" value="Phage_integrase"/>
    <property type="match status" value="1"/>
</dbReference>
<reference evidence="5 6" key="1">
    <citation type="submission" date="2019-09" db="EMBL/GenBank/DDBJ databases">
        <title>In-depth cultivation of the pig gut microbiome towards novel bacterial diversity and tailored functional studies.</title>
        <authorList>
            <person name="Wylensek D."/>
            <person name="Hitch T.C.A."/>
            <person name="Clavel T."/>
        </authorList>
    </citation>
    <scope>NUCLEOTIDE SEQUENCE [LARGE SCALE GENOMIC DNA]</scope>
    <source>
        <strain evidence="5 6">WCA-389-WT-3C</strain>
    </source>
</reference>
<dbReference type="PROSITE" id="PS51898">
    <property type="entry name" value="TYR_RECOMBINASE"/>
    <property type="match status" value="1"/>
</dbReference>
<dbReference type="PANTHER" id="PTHR30349">
    <property type="entry name" value="PHAGE INTEGRASE-RELATED"/>
    <property type="match status" value="1"/>
</dbReference>
<gene>
    <name evidence="5" type="ORF">FYJ30_19420</name>
</gene>
<dbReference type="AlphaFoldDB" id="A0A7K0JK67"/>
<dbReference type="EMBL" id="VULU01000051">
    <property type="protein sequence ID" value="MSS50397.1"/>
    <property type="molecule type" value="Genomic_DNA"/>
</dbReference>
<keyword evidence="3" id="KW-0233">DNA recombination</keyword>
<dbReference type="PANTHER" id="PTHR30349:SF41">
    <property type="entry name" value="INTEGRASE_RECOMBINASE PROTEIN MJ0367-RELATED"/>
    <property type="match status" value="1"/>
</dbReference>
<dbReference type="Gene3D" id="1.10.443.10">
    <property type="entry name" value="Intergrase catalytic core"/>
    <property type="match status" value="1"/>
</dbReference>
<dbReference type="RefSeq" id="WP_154577696.1">
    <property type="nucleotide sequence ID" value="NZ_VULU01000051.1"/>
</dbReference>
<comment type="caution">
    <text evidence="5">The sequence shown here is derived from an EMBL/GenBank/DDBJ whole genome shotgun (WGS) entry which is preliminary data.</text>
</comment>
<evidence type="ECO:0000256" key="2">
    <source>
        <dbReference type="ARBA" id="ARBA00023125"/>
    </source>
</evidence>
<accession>A0A7K0JK67</accession>
<sequence>MDLQRLKERYPILVSYMENQHYSWQYIKHVKNEARWILRESENYGWKTYDDVYQTCVKKYSNKYTLLYKRKMIRVIKLFVSDNILPDGLLHVHKASYYDNLCNEYKRFINVYRDVIKSKQNKPLHYYKSCECSACSFLFRLQKQGIYSLEDVTEEDVMNVFNNDKKLIGSYHFRAENVFVLKHCESFYPPGLCKRIISYIPNIRVKRKNIQYLSHSEIEKIRDILNENSVLSFQERAIGLLAFYTGLRSCDIAALRFSNIDWEKDIISITQQKTGKPLVLPLRAIVGNVIYDYIIKERPKSKEDFIFLKVNVPHKRLHSSNLYAISAKIMKAAGIRNGSGVSKGLHLFRHHLATTLLENGVETPIIEKTLGHYSASSLDTYLKSDFKHLKECSLSIDAYPMKKEVFNEI</sequence>
<proteinExistence type="inferred from homology"/>
<dbReference type="GO" id="GO:0003677">
    <property type="term" value="F:DNA binding"/>
    <property type="evidence" value="ECO:0007669"/>
    <property type="project" value="UniProtKB-KW"/>
</dbReference>
<dbReference type="InterPro" id="IPR050090">
    <property type="entry name" value="Tyrosine_recombinase_XerCD"/>
</dbReference>
<feature type="domain" description="Tyr recombinase" evidence="4">
    <location>
        <begin position="208"/>
        <end position="394"/>
    </location>
</feature>
<keyword evidence="2" id="KW-0238">DNA-binding</keyword>
<evidence type="ECO:0000313" key="6">
    <source>
        <dbReference type="Proteomes" id="UP000460950"/>
    </source>
</evidence>
<comment type="similarity">
    <text evidence="1">Belongs to the 'phage' integrase family.</text>
</comment>
<dbReference type="InterPro" id="IPR002104">
    <property type="entry name" value="Integrase_catalytic"/>
</dbReference>
<dbReference type="InterPro" id="IPR013762">
    <property type="entry name" value="Integrase-like_cat_sf"/>
</dbReference>
<name>A0A7K0JK67_PHOVU</name>